<dbReference type="EMBL" id="AMZH03002694">
    <property type="protein sequence ID" value="RRT74718.1"/>
    <property type="molecule type" value="Genomic_DNA"/>
</dbReference>
<evidence type="ECO:0000313" key="1">
    <source>
        <dbReference type="EMBL" id="RRT74718.1"/>
    </source>
</evidence>
<reference evidence="1 2" key="1">
    <citation type="journal article" date="2014" name="Agronomy (Basel)">
        <title>A Draft Genome Sequence for Ensete ventricosum, the Drought-Tolerant Tree Against Hunger.</title>
        <authorList>
            <person name="Harrison J."/>
            <person name="Moore K.A."/>
            <person name="Paszkiewicz K."/>
            <person name="Jones T."/>
            <person name="Grant M."/>
            <person name="Ambacheew D."/>
            <person name="Muzemil S."/>
            <person name="Studholme D.J."/>
        </authorList>
    </citation>
    <scope>NUCLEOTIDE SEQUENCE [LARGE SCALE GENOMIC DNA]</scope>
</reference>
<evidence type="ECO:0000313" key="2">
    <source>
        <dbReference type="Proteomes" id="UP000287651"/>
    </source>
</evidence>
<gene>
    <name evidence="1" type="ORF">B296_00016473</name>
</gene>
<sequence length="82" mass="8981">MHGGALGVLYHPLGVNVVQAMSHLIILLGWWDRAVTYPKVTVRADLMVPSFGGGEDELPKKQTQSDVAEALRCAGRGHTWRD</sequence>
<accession>A0A427AEP5</accession>
<protein>
    <submittedName>
        <fullName evidence="1">Uncharacterized protein</fullName>
    </submittedName>
</protein>
<comment type="caution">
    <text evidence="1">The sequence shown here is derived from an EMBL/GenBank/DDBJ whole genome shotgun (WGS) entry which is preliminary data.</text>
</comment>
<proteinExistence type="predicted"/>
<organism evidence="1 2">
    <name type="scientific">Ensete ventricosum</name>
    <name type="common">Abyssinian banana</name>
    <name type="synonym">Musa ensete</name>
    <dbReference type="NCBI Taxonomy" id="4639"/>
    <lineage>
        <taxon>Eukaryota</taxon>
        <taxon>Viridiplantae</taxon>
        <taxon>Streptophyta</taxon>
        <taxon>Embryophyta</taxon>
        <taxon>Tracheophyta</taxon>
        <taxon>Spermatophyta</taxon>
        <taxon>Magnoliopsida</taxon>
        <taxon>Liliopsida</taxon>
        <taxon>Zingiberales</taxon>
        <taxon>Musaceae</taxon>
        <taxon>Ensete</taxon>
    </lineage>
</organism>
<dbReference type="AlphaFoldDB" id="A0A427AEP5"/>
<name>A0A427AEP5_ENSVE</name>
<dbReference type="Proteomes" id="UP000287651">
    <property type="component" value="Unassembled WGS sequence"/>
</dbReference>